<evidence type="ECO:0000256" key="6">
    <source>
        <dbReference type="ARBA" id="ARBA00022801"/>
    </source>
</evidence>
<feature type="domain" description="Nudix hydrolase" evidence="10">
    <location>
        <begin position="128"/>
        <end position="252"/>
    </location>
</feature>
<name>A0ABU1ZWH5_9CORY</name>
<gene>
    <name evidence="11" type="ORF">J2S39_000399</name>
</gene>
<keyword evidence="7" id="KW-0460">Magnesium</keyword>
<evidence type="ECO:0000313" key="12">
    <source>
        <dbReference type="Proteomes" id="UP001180840"/>
    </source>
</evidence>
<organism evidence="11 12">
    <name type="scientific">Corynebacterium guangdongense</name>
    <dbReference type="NCBI Taxonomy" id="1783348"/>
    <lineage>
        <taxon>Bacteria</taxon>
        <taxon>Bacillati</taxon>
        <taxon>Actinomycetota</taxon>
        <taxon>Actinomycetes</taxon>
        <taxon>Mycobacteriales</taxon>
        <taxon>Corynebacteriaceae</taxon>
        <taxon>Corynebacterium</taxon>
    </lineage>
</organism>
<dbReference type="InterPro" id="IPR020084">
    <property type="entry name" value="NUDIX_hydrolase_CS"/>
</dbReference>
<evidence type="ECO:0000256" key="4">
    <source>
        <dbReference type="ARBA" id="ARBA00012381"/>
    </source>
</evidence>
<dbReference type="Proteomes" id="UP001180840">
    <property type="component" value="Unassembled WGS sequence"/>
</dbReference>
<comment type="cofactor">
    <cofactor evidence="2">
        <name>Zn(2+)</name>
        <dbReference type="ChEBI" id="CHEBI:29105"/>
    </cofactor>
</comment>
<keyword evidence="8" id="KW-0520">NAD</keyword>
<dbReference type="InterPro" id="IPR000086">
    <property type="entry name" value="NUDIX_hydrolase_dom"/>
</dbReference>
<dbReference type="EC" id="3.6.1.22" evidence="4"/>
<comment type="caution">
    <text evidence="11">The sequence shown here is derived from an EMBL/GenBank/DDBJ whole genome shotgun (WGS) entry which is preliminary data.</text>
</comment>
<dbReference type="SUPFAM" id="SSF55811">
    <property type="entry name" value="Nudix"/>
    <property type="match status" value="1"/>
</dbReference>
<dbReference type="CDD" id="cd03429">
    <property type="entry name" value="NUDIX_NADH_pyrophosphatase_Nudt13"/>
    <property type="match status" value="1"/>
</dbReference>
<dbReference type="PROSITE" id="PS00893">
    <property type="entry name" value="NUDIX_BOX"/>
    <property type="match status" value="1"/>
</dbReference>
<dbReference type="Pfam" id="PF00293">
    <property type="entry name" value="NUDIX"/>
    <property type="match status" value="1"/>
</dbReference>
<evidence type="ECO:0000256" key="8">
    <source>
        <dbReference type="ARBA" id="ARBA00023027"/>
    </source>
</evidence>
<dbReference type="Gene3D" id="3.90.79.10">
    <property type="entry name" value="Nucleoside Triphosphate Pyrophosphohydrolase"/>
    <property type="match status" value="1"/>
</dbReference>
<dbReference type="InterPro" id="IPR015797">
    <property type="entry name" value="NUDIX_hydrolase-like_dom_sf"/>
</dbReference>
<protein>
    <recommendedName>
        <fullName evidence="4">NAD(+) diphosphatase</fullName>
        <ecNumber evidence="4">3.6.1.22</ecNumber>
    </recommendedName>
</protein>
<dbReference type="PANTHER" id="PTHR42904">
    <property type="entry name" value="NUDIX HYDROLASE, NUDC SUBFAMILY"/>
    <property type="match status" value="1"/>
</dbReference>
<dbReference type="EMBL" id="JAVDXZ010000001">
    <property type="protein sequence ID" value="MDR7328723.1"/>
    <property type="molecule type" value="Genomic_DNA"/>
</dbReference>
<dbReference type="InterPro" id="IPR049734">
    <property type="entry name" value="NudC-like_C"/>
</dbReference>
<evidence type="ECO:0000313" key="11">
    <source>
        <dbReference type="EMBL" id="MDR7328723.1"/>
    </source>
</evidence>
<comment type="similarity">
    <text evidence="3">Belongs to the Nudix hydrolase family. NudC subfamily.</text>
</comment>
<evidence type="ECO:0000256" key="7">
    <source>
        <dbReference type="ARBA" id="ARBA00022842"/>
    </source>
</evidence>
<comment type="catalytic activity">
    <reaction evidence="9">
        <text>a 5'-end NAD(+)-phospho-ribonucleoside in mRNA + H2O = a 5'-end phospho-adenosine-phospho-ribonucleoside in mRNA + beta-nicotinamide D-ribonucleotide + 2 H(+)</text>
        <dbReference type="Rhea" id="RHEA:60876"/>
        <dbReference type="Rhea" id="RHEA-COMP:15698"/>
        <dbReference type="Rhea" id="RHEA-COMP:15719"/>
        <dbReference type="ChEBI" id="CHEBI:14649"/>
        <dbReference type="ChEBI" id="CHEBI:15377"/>
        <dbReference type="ChEBI" id="CHEBI:15378"/>
        <dbReference type="ChEBI" id="CHEBI:144029"/>
        <dbReference type="ChEBI" id="CHEBI:144051"/>
    </reaction>
    <physiologicalReaction direction="left-to-right" evidence="9">
        <dbReference type="Rhea" id="RHEA:60877"/>
    </physiologicalReaction>
</comment>
<reference evidence="11" key="1">
    <citation type="submission" date="2023-07" db="EMBL/GenBank/DDBJ databases">
        <title>Sequencing the genomes of 1000 actinobacteria strains.</title>
        <authorList>
            <person name="Klenk H.-P."/>
        </authorList>
    </citation>
    <scope>NUCLEOTIDE SEQUENCE</scope>
    <source>
        <strain evidence="11">DSM 107476</strain>
    </source>
</reference>
<keyword evidence="12" id="KW-1185">Reference proteome</keyword>
<keyword evidence="6 11" id="KW-0378">Hydrolase</keyword>
<dbReference type="PROSITE" id="PS51462">
    <property type="entry name" value="NUDIX"/>
    <property type="match status" value="1"/>
</dbReference>
<dbReference type="RefSeq" id="WP_290197723.1">
    <property type="nucleotide sequence ID" value="NZ_CP047654.1"/>
</dbReference>
<evidence type="ECO:0000256" key="5">
    <source>
        <dbReference type="ARBA" id="ARBA00022723"/>
    </source>
</evidence>
<evidence type="ECO:0000259" key="10">
    <source>
        <dbReference type="PROSITE" id="PS51462"/>
    </source>
</evidence>
<accession>A0ABU1ZWH5</accession>
<sequence length="257" mass="27953">MPANPTRYFPVAPDGFVLVDADGRPASVARDQLTAVLEGRRPVSVAPDTSQDLAGARVSRDELDQLAAAAGLRAVDGRIFGSDRAVSRLIALLRHRDLFVHDPADGSPLTFDERGVVASGVATRQLFPRIDPAVIGLVRLAGTDRVLLARNRRARFYSLIAGYVDPGETLEAAFVREVMEETGRRAQDVTYWGSQPWAVTGSLMIGFTAVTEDEDAVGQLDGELADIRWVTREDVHRLSLPGPGSIAHQMLTEWRNA</sequence>
<evidence type="ECO:0000256" key="2">
    <source>
        <dbReference type="ARBA" id="ARBA00001947"/>
    </source>
</evidence>
<dbReference type="PANTHER" id="PTHR42904:SF6">
    <property type="entry name" value="NAD-CAPPED RNA HYDROLASE NUDT12"/>
    <property type="match status" value="1"/>
</dbReference>
<dbReference type="GO" id="GO:0016787">
    <property type="term" value="F:hydrolase activity"/>
    <property type="evidence" value="ECO:0007669"/>
    <property type="project" value="UniProtKB-KW"/>
</dbReference>
<evidence type="ECO:0000256" key="9">
    <source>
        <dbReference type="ARBA" id="ARBA00023679"/>
    </source>
</evidence>
<comment type="cofactor">
    <cofactor evidence="1">
        <name>Mg(2+)</name>
        <dbReference type="ChEBI" id="CHEBI:18420"/>
    </cofactor>
</comment>
<dbReference type="InterPro" id="IPR050241">
    <property type="entry name" value="NAD-cap_RNA_hydrolase_NudC"/>
</dbReference>
<evidence type="ECO:0000256" key="3">
    <source>
        <dbReference type="ARBA" id="ARBA00009595"/>
    </source>
</evidence>
<proteinExistence type="inferred from homology"/>
<keyword evidence="5" id="KW-0479">Metal-binding</keyword>
<evidence type="ECO:0000256" key="1">
    <source>
        <dbReference type="ARBA" id="ARBA00001946"/>
    </source>
</evidence>